<dbReference type="Proteomes" id="UP000272942">
    <property type="component" value="Unassembled WGS sequence"/>
</dbReference>
<keyword evidence="12" id="KW-1185">Reference proteome</keyword>
<evidence type="ECO:0000256" key="6">
    <source>
        <dbReference type="ARBA" id="ARBA00023180"/>
    </source>
</evidence>
<comment type="subunit">
    <text evidence="10">Interacts (via lumenal domain) with lysosomal protein MFSD1; the interaction starts while both proteins are still in the endoplasmic reticulum and is required for stabilization of MFSD1 in lysosomes but has no direct effect on its targeting to lysosomes or transporter activity.</text>
</comment>
<evidence type="ECO:0000256" key="4">
    <source>
        <dbReference type="ARBA" id="ARBA00022989"/>
    </source>
</evidence>
<evidence type="ECO:0000256" key="3">
    <source>
        <dbReference type="ARBA" id="ARBA00022729"/>
    </source>
</evidence>
<evidence type="ECO:0000256" key="7">
    <source>
        <dbReference type="ARBA" id="ARBA00023228"/>
    </source>
</evidence>
<dbReference type="OrthoDB" id="6264340at2759"/>
<dbReference type="GO" id="GO:0005765">
    <property type="term" value="C:lysosomal membrane"/>
    <property type="evidence" value="ECO:0007669"/>
    <property type="project" value="UniProtKB-SubCell"/>
</dbReference>
<dbReference type="Pfam" id="PF15065">
    <property type="entry name" value="NCU-G1"/>
    <property type="match status" value="2"/>
</dbReference>
<reference evidence="11 12" key="1">
    <citation type="submission" date="2018-11" db="EMBL/GenBank/DDBJ databases">
        <authorList>
            <consortium name="Pathogen Informatics"/>
        </authorList>
    </citation>
    <scope>NUCLEOTIDE SEQUENCE [LARGE SCALE GENOMIC DNA]</scope>
    <source>
        <strain evidence="11 12">Egypt</strain>
    </source>
</reference>
<keyword evidence="2" id="KW-0812">Transmembrane</keyword>
<protein>
    <submittedName>
        <fullName evidence="11">Uncharacterized protein</fullName>
    </submittedName>
</protein>
<dbReference type="EMBL" id="UZAN01050766">
    <property type="protein sequence ID" value="VDP88450.1"/>
    <property type="molecule type" value="Genomic_DNA"/>
</dbReference>
<evidence type="ECO:0000256" key="5">
    <source>
        <dbReference type="ARBA" id="ARBA00023136"/>
    </source>
</evidence>
<dbReference type="PANTHER" id="PTHR31981:SF1">
    <property type="entry name" value="GLYCOSYLATED LYSOSOMAL MEMBRANE PROTEIN"/>
    <property type="match status" value="1"/>
</dbReference>
<evidence type="ECO:0000256" key="2">
    <source>
        <dbReference type="ARBA" id="ARBA00022692"/>
    </source>
</evidence>
<name>A0A3P8HCA9_9TREM</name>
<gene>
    <name evidence="11" type="ORF">ECPE_LOCUS11399</name>
</gene>
<organism evidence="11 12">
    <name type="scientific">Echinostoma caproni</name>
    <dbReference type="NCBI Taxonomy" id="27848"/>
    <lineage>
        <taxon>Eukaryota</taxon>
        <taxon>Metazoa</taxon>
        <taxon>Spiralia</taxon>
        <taxon>Lophotrochozoa</taxon>
        <taxon>Platyhelminthes</taxon>
        <taxon>Trematoda</taxon>
        <taxon>Digenea</taxon>
        <taxon>Plagiorchiida</taxon>
        <taxon>Echinostomata</taxon>
        <taxon>Echinostomatoidea</taxon>
        <taxon>Echinostomatidae</taxon>
        <taxon>Echinostoma</taxon>
    </lineage>
</organism>
<evidence type="ECO:0000256" key="8">
    <source>
        <dbReference type="ARBA" id="ARBA00024176"/>
    </source>
</evidence>
<keyword evidence="6" id="KW-0325">Glycoprotein</keyword>
<dbReference type="PANTHER" id="PTHR31981">
    <property type="entry name" value="GLYCOSYLATED LYSOSOMAL MEMBRANE PROTEIN"/>
    <property type="match status" value="1"/>
</dbReference>
<proteinExistence type="inferred from homology"/>
<evidence type="ECO:0000256" key="1">
    <source>
        <dbReference type="ARBA" id="ARBA00010599"/>
    </source>
</evidence>
<accession>A0A3P8HCA9</accession>
<keyword evidence="3" id="KW-0732">Signal</keyword>
<evidence type="ECO:0000256" key="10">
    <source>
        <dbReference type="ARBA" id="ARBA00044960"/>
    </source>
</evidence>
<keyword evidence="4" id="KW-1133">Transmembrane helix</keyword>
<evidence type="ECO:0000313" key="11">
    <source>
        <dbReference type="EMBL" id="VDP88450.1"/>
    </source>
</evidence>
<dbReference type="AlphaFoldDB" id="A0A3P8HCA9"/>
<comment type="similarity">
    <text evidence="1">Belongs to the GLMP family.</text>
</comment>
<dbReference type="InterPro" id="IPR029382">
    <property type="entry name" value="NCU-G1"/>
</dbReference>
<keyword evidence="5" id="KW-0472">Membrane</keyword>
<keyword evidence="7" id="KW-0458">Lysosome</keyword>
<sequence>MVTNSNRRNPLLPALSFVPGLSLQIEVALDNLVSQFDQGRFGLQLAILSNESLFNSEDYVLHSLLTIDDEVTPGMFEIQNINLGQAVLYLNESVQPQYKPEPPAFIQIRPICYVSKYARDIKTSRDVKICKHRNITSRDQRVPLRQTVASEYFGTRMHQQFQGIPFRHVWAERFDRQPPVGIRIQNVSFGTPEDRFYKASSYLVWTFSLGFGSPPEERMSTLLIGLIGFSVIQKHIQRNSTMHALQRGSTLGM</sequence>
<comment type="subcellular location">
    <subcellularLocation>
        <location evidence="9">Lysosome membrane</location>
        <topology evidence="9">Single-pass type I membrane protein</topology>
        <orientation evidence="9">Lumenal side</orientation>
    </subcellularLocation>
</comment>
<comment type="function">
    <text evidence="8">Required to protect lysosomal transporter MFSD1 from lysosomal proteolysis and for MFSD1 lysosomal localization.</text>
</comment>
<evidence type="ECO:0000256" key="9">
    <source>
        <dbReference type="ARBA" id="ARBA00024189"/>
    </source>
</evidence>
<evidence type="ECO:0000313" key="12">
    <source>
        <dbReference type="Proteomes" id="UP000272942"/>
    </source>
</evidence>